<dbReference type="PROSITE" id="PS50113">
    <property type="entry name" value="PAC"/>
    <property type="match status" value="2"/>
</dbReference>
<evidence type="ECO:0000256" key="1">
    <source>
        <dbReference type="ARBA" id="ARBA00000085"/>
    </source>
</evidence>
<evidence type="ECO:0000256" key="3">
    <source>
        <dbReference type="ARBA" id="ARBA00022553"/>
    </source>
</evidence>
<keyword evidence="3" id="KW-0597">Phosphoprotein</keyword>
<proteinExistence type="predicted"/>
<dbReference type="Pfam" id="PF13426">
    <property type="entry name" value="PAS_9"/>
    <property type="match status" value="1"/>
</dbReference>
<dbReference type="InterPro" id="IPR000014">
    <property type="entry name" value="PAS"/>
</dbReference>
<keyword evidence="5" id="KW-0418">Kinase</keyword>
<dbReference type="RefSeq" id="WP_171589786.1">
    <property type="nucleotide sequence ID" value="NZ_CP053538.1"/>
</dbReference>
<dbReference type="InterPro" id="IPR013656">
    <property type="entry name" value="PAS_4"/>
</dbReference>
<protein>
    <recommendedName>
        <fullName evidence="2">histidine kinase</fullName>
        <ecNumber evidence="2">2.7.13.3</ecNumber>
    </recommendedName>
</protein>
<dbReference type="SUPFAM" id="SSF55785">
    <property type="entry name" value="PYP-like sensor domain (PAS domain)"/>
    <property type="match status" value="3"/>
</dbReference>
<dbReference type="KEGG" id="hts:HMJ29_01285"/>
<dbReference type="FunFam" id="3.30.450.20:FF:000099">
    <property type="entry name" value="Sensory box sensor histidine kinase"/>
    <property type="match status" value="1"/>
</dbReference>
<dbReference type="EC" id="2.7.13.3" evidence="2"/>
<dbReference type="InterPro" id="IPR052162">
    <property type="entry name" value="Sensor_kinase/Photoreceptor"/>
</dbReference>
<dbReference type="SMART" id="SM00086">
    <property type="entry name" value="PAC"/>
    <property type="match status" value="3"/>
</dbReference>
<dbReference type="NCBIfam" id="TIGR00229">
    <property type="entry name" value="sensory_box"/>
    <property type="match status" value="1"/>
</dbReference>
<dbReference type="InterPro" id="IPR013655">
    <property type="entry name" value="PAS_fold_3"/>
</dbReference>
<dbReference type="Proteomes" id="UP000501623">
    <property type="component" value="Chromosome"/>
</dbReference>
<dbReference type="Pfam" id="PF08448">
    <property type="entry name" value="PAS_4"/>
    <property type="match status" value="1"/>
</dbReference>
<feature type="domain" description="PAC" evidence="7">
    <location>
        <begin position="81"/>
        <end position="137"/>
    </location>
</feature>
<dbReference type="Gene3D" id="3.30.450.20">
    <property type="entry name" value="PAS domain"/>
    <property type="match status" value="3"/>
</dbReference>
<dbReference type="PANTHER" id="PTHR43304:SF1">
    <property type="entry name" value="PAC DOMAIN-CONTAINING PROTEIN"/>
    <property type="match status" value="1"/>
</dbReference>
<dbReference type="Pfam" id="PF08447">
    <property type="entry name" value="PAS_3"/>
    <property type="match status" value="1"/>
</dbReference>
<evidence type="ECO:0000313" key="8">
    <source>
        <dbReference type="EMBL" id="QJX45640.1"/>
    </source>
</evidence>
<reference evidence="8 9" key="1">
    <citation type="submission" date="2020-05" db="EMBL/GenBank/DDBJ databases">
        <title>Complete genome sequence of Hymenobacter sp. TS19 in Coasted Sand Dune.</title>
        <authorList>
            <person name="Lee J.-H."/>
            <person name="Jung J.-H."/>
            <person name="Jeong S."/>
            <person name="Zhao L."/>
            <person name="Kim M.-K."/>
            <person name="Seo H.-S."/>
            <person name="Lim S."/>
        </authorList>
    </citation>
    <scope>NUCLEOTIDE SEQUENCE [LARGE SCALE GENOMIC DNA]</scope>
    <source>
        <strain evidence="8 9">TS19</strain>
    </source>
</reference>
<name>A0A6M6BCI5_9BACT</name>
<dbReference type="SMART" id="SM00091">
    <property type="entry name" value="PAS"/>
    <property type="match status" value="3"/>
</dbReference>
<evidence type="ECO:0000259" key="6">
    <source>
        <dbReference type="PROSITE" id="PS50112"/>
    </source>
</evidence>
<accession>A0A6M6BCI5</accession>
<evidence type="ECO:0000256" key="2">
    <source>
        <dbReference type="ARBA" id="ARBA00012438"/>
    </source>
</evidence>
<dbReference type="GO" id="GO:0004673">
    <property type="term" value="F:protein histidine kinase activity"/>
    <property type="evidence" value="ECO:0007669"/>
    <property type="project" value="UniProtKB-EC"/>
</dbReference>
<keyword evidence="4" id="KW-0808">Transferase</keyword>
<feature type="domain" description="PAC" evidence="7">
    <location>
        <begin position="218"/>
        <end position="270"/>
    </location>
</feature>
<gene>
    <name evidence="8" type="ORF">HMJ29_01285</name>
</gene>
<comment type="catalytic activity">
    <reaction evidence="1">
        <text>ATP + protein L-histidine = ADP + protein N-phospho-L-histidine.</text>
        <dbReference type="EC" id="2.7.13.3"/>
    </reaction>
</comment>
<dbReference type="EMBL" id="CP053538">
    <property type="protein sequence ID" value="QJX45640.1"/>
    <property type="molecule type" value="Genomic_DNA"/>
</dbReference>
<evidence type="ECO:0000313" key="9">
    <source>
        <dbReference type="Proteomes" id="UP000501623"/>
    </source>
</evidence>
<dbReference type="PROSITE" id="PS50112">
    <property type="entry name" value="PAS"/>
    <property type="match status" value="1"/>
</dbReference>
<dbReference type="InterPro" id="IPR035965">
    <property type="entry name" value="PAS-like_dom_sf"/>
</dbReference>
<dbReference type="AlphaFoldDB" id="A0A6M6BCI5"/>
<feature type="domain" description="PAS" evidence="6">
    <location>
        <begin position="145"/>
        <end position="215"/>
    </location>
</feature>
<organism evidence="8 9">
    <name type="scientific">Hymenobacter taeanensis</name>
    <dbReference type="NCBI Taxonomy" id="2735321"/>
    <lineage>
        <taxon>Bacteria</taxon>
        <taxon>Pseudomonadati</taxon>
        <taxon>Bacteroidota</taxon>
        <taxon>Cytophagia</taxon>
        <taxon>Cytophagales</taxon>
        <taxon>Hymenobacteraceae</taxon>
        <taxon>Hymenobacter</taxon>
    </lineage>
</organism>
<dbReference type="InterPro" id="IPR001610">
    <property type="entry name" value="PAC"/>
</dbReference>
<dbReference type="InterPro" id="IPR000700">
    <property type="entry name" value="PAS-assoc_C"/>
</dbReference>
<keyword evidence="9" id="KW-1185">Reference proteome</keyword>
<evidence type="ECO:0000256" key="4">
    <source>
        <dbReference type="ARBA" id="ARBA00022679"/>
    </source>
</evidence>
<dbReference type="CDD" id="cd00130">
    <property type="entry name" value="PAS"/>
    <property type="match status" value="1"/>
</dbReference>
<evidence type="ECO:0000256" key="5">
    <source>
        <dbReference type="ARBA" id="ARBA00022777"/>
    </source>
</evidence>
<evidence type="ECO:0000259" key="7">
    <source>
        <dbReference type="PROSITE" id="PS50113"/>
    </source>
</evidence>
<dbReference type="PANTHER" id="PTHR43304">
    <property type="entry name" value="PHYTOCHROME-LIKE PROTEIN CPH1"/>
    <property type="match status" value="1"/>
</dbReference>
<sequence length="431" mass="49888">MPSLDIDALLHQLPGNYILLTPDNIIIDASDDYLAVTLKQRADIVGRNILEAYTAAEQNEWQVLADSFEQVRRLRQPFTMPLIRYDLQRTDGQSGYEERYWQATNYPILDADGALLYILRRTRDVTEAHLAELQRRRMAQELAESQQRAQFILQVLPVMVWTSQPNGDAETFNERWLQFTGRTPEQERGHGWQEGIHSDDRAKVTKTWQEAAAAKTKYQLEYRLRCADGSYRWVLAQSVPRVNAEGEVTMWIGCATDIHDQRQLVQELLQANEEQMVLSEQAYQAHQLARSQRESFYELFLQAPALIAVVRGPEYRYEFVNPRYQELFPDRELLGRTVAEAVPEAVEQGFIGLLDEVYRSGEPYRGNEVLLQLRRHDSGQLDEVYLNFTYQALREHGHIVGISCFAFDVTELVIARQQLEQLLNRTPNPEA</sequence>